<accession>A0A4P7IFJ6</accession>
<gene>
    <name evidence="2" type="ORF">EXE58_02635</name>
</gene>
<keyword evidence="1" id="KW-1133">Transmembrane helix</keyword>
<feature type="transmembrane region" description="Helical" evidence="1">
    <location>
        <begin position="38"/>
        <end position="59"/>
    </location>
</feature>
<keyword evidence="1" id="KW-0472">Membrane</keyword>
<dbReference type="OrthoDB" id="4420630at2"/>
<name>A0A4P7IFJ6_9ACTN</name>
<feature type="transmembrane region" description="Helical" evidence="1">
    <location>
        <begin position="80"/>
        <end position="101"/>
    </location>
</feature>
<reference evidence="2 3" key="1">
    <citation type="submission" date="2019-03" db="EMBL/GenBank/DDBJ databases">
        <title>Three New Species of Nocardioides, Nocardioides euryhalodurans sp. nov., Nocardioides seonyuensis sp. nov. and Nocardioides eburneoflavus sp. nov. Iolated from Soil.</title>
        <authorList>
            <person name="Roh S.G."/>
            <person name="Lee C."/>
            <person name="Kim M.-K."/>
            <person name="Kim S.B."/>
        </authorList>
    </citation>
    <scope>NUCLEOTIDE SEQUENCE [LARGE SCALE GENOMIC DNA]</scope>
    <source>
        <strain evidence="2 3">MMS17-SY207-3</strain>
    </source>
</reference>
<proteinExistence type="predicted"/>
<dbReference type="Proteomes" id="UP000294853">
    <property type="component" value="Chromosome"/>
</dbReference>
<sequence length="130" mass="13796">MRRTTSWIIALAAGAGVGSAIGVAASFGRTAGFAWPDFLAFALATGIPVALMVQSWLVAPAGPERPEDSVEHEWMQRAHAATLLDLFIFTGITVAVCSLLGLPAPGMEWALLFGMADAALRMTLIRRREA</sequence>
<evidence type="ECO:0000313" key="3">
    <source>
        <dbReference type="Proteomes" id="UP000294853"/>
    </source>
</evidence>
<dbReference type="AlphaFoldDB" id="A0A4P7IFJ6"/>
<organism evidence="2 3">
    <name type="scientific">Nocardioides seonyuensis</name>
    <dbReference type="NCBI Taxonomy" id="2518371"/>
    <lineage>
        <taxon>Bacteria</taxon>
        <taxon>Bacillati</taxon>
        <taxon>Actinomycetota</taxon>
        <taxon>Actinomycetes</taxon>
        <taxon>Propionibacteriales</taxon>
        <taxon>Nocardioidaceae</taxon>
        <taxon>Nocardioides</taxon>
    </lineage>
</organism>
<feature type="transmembrane region" description="Helical" evidence="1">
    <location>
        <begin position="107"/>
        <end position="124"/>
    </location>
</feature>
<protein>
    <submittedName>
        <fullName evidence="2">Uncharacterized protein</fullName>
    </submittedName>
</protein>
<keyword evidence="3" id="KW-1185">Reference proteome</keyword>
<evidence type="ECO:0000313" key="2">
    <source>
        <dbReference type="EMBL" id="QBX54471.1"/>
    </source>
</evidence>
<dbReference type="EMBL" id="CP038436">
    <property type="protein sequence ID" value="QBX54471.1"/>
    <property type="molecule type" value="Genomic_DNA"/>
</dbReference>
<keyword evidence="1" id="KW-0812">Transmembrane</keyword>
<dbReference type="KEGG" id="nsn:EXE58_02635"/>
<evidence type="ECO:0000256" key="1">
    <source>
        <dbReference type="SAM" id="Phobius"/>
    </source>
</evidence>
<dbReference type="RefSeq" id="WP_135266444.1">
    <property type="nucleotide sequence ID" value="NZ_CP038436.1"/>
</dbReference>